<evidence type="ECO:0000313" key="2">
    <source>
        <dbReference type="Proteomes" id="UP000243338"/>
    </source>
</evidence>
<dbReference type="Proteomes" id="UP000243338">
    <property type="component" value="Unassembled WGS sequence"/>
</dbReference>
<gene>
    <name evidence="1" type="ORF">SAMN04488587_1502</name>
</gene>
<name>A0A1I0A993_9EURY</name>
<accession>A0A1I0A993</accession>
<dbReference type="NCBIfam" id="TIGR00725">
    <property type="entry name" value="TIGR00725 family protein"/>
    <property type="match status" value="1"/>
</dbReference>
<proteinExistence type="predicted"/>
<dbReference type="Pfam" id="PF18306">
    <property type="entry name" value="LDcluster4"/>
    <property type="match status" value="1"/>
</dbReference>
<evidence type="ECO:0008006" key="3">
    <source>
        <dbReference type="Google" id="ProtNLM"/>
    </source>
</evidence>
<dbReference type="STRING" id="1353158.SAMN04488587_1502"/>
<dbReference type="GO" id="GO:0005829">
    <property type="term" value="C:cytosol"/>
    <property type="evidence" value="ECO:0007669"/>
    <property type="project" value="TreeGrafter"/>
</dbReference>
<sequence length="151" mass="15493">MIQIGVIGAGSCNNRVAGLAEAVGAEIAKNNAILICGGLGGVMEAAAKGCKAEGGQAIGILPGNRKEDANEYIDLVIVTAMSHARNAIIAQSCDALIAVDGEYGTLSEIALSLKMGKPVVTLESKWDVEGARVAASPQDAVKIAMRLFLTR</sequence>
<dbReference type="EMBL" id="FOHQ01000004">
    <property type="protein sequence ID" value="SES90724.1"/>
    <property type="molecule type" value="Genomic_DNA"/>
</dbReference>
<dbReference type="InterPro" id="IPR052341">
    <property type="entry name" value="LOG_family_nucleotidases"/>
</dbReference>
<dbReference type="SUPFAM" id="SSF102405">
    <property type="entry name" value="MCP/YpsA-like"/>
    <property type="match status" value="1"/>
</dbReference>
<evidence type="ECO:0000313" key="1">
    <source>
        <dbReference type="EMBL" id="SES90724.1"/>
    </source>
</evidence>
<dbReference type="InterPro" id="IPR005268">
    <property type="entry name" value="CHP00725"/>
</dbReference>
<dbReference type="PANTHER" id="PTHR43393:SF3">
    <property type="entry name" value="LYSINE DECARBOXYLASE-LIKE PROTEIN"/>
    <property type="match status" value="1"/>
</dbReference>
<protein>
    <recommendedName>
        <fullName evidence="3">TIGR00725 family protein</fullName>
    </recommendedName>
</protein>
<reference evidence="2" key="1">
    <citation type="submission" date="2016-10" db="EMBL/GenBank/DDBJ databases">
        <authorList>
            <person name="Varghese N."/>
            <person name="Submissions S."/>
        </authorList>
    </citation>
    <scope>NUCLEOTIDE SEQUENCE [LARGE SCALE GENOMIC DNA]</scope>
    <source>
        <strain evidence="2">SLH 33</strain>
    </source>
</reference>
<dbReference type="RefSeq" id="WP_091689996.1">
    <property type="nucleotide sequence ID" value="NZ_CAAGSJ010000002.1"/>
</dbReference>
<dbReference type="PANTHER" id="PTHR43393">
    <property type="entry name" value="CYTOKININ RIBOSIDE 5'-MONOPHOSPHATE PHOSPHORIBOHYDROLASE"/>
    <property type="match status" value="1"/>
</dbReference>
<dbReference type="AlphaFoldDB" id="A0A1I0A993"/>
<dbReference type="InterPro" id="IPR041164">
    <property type="entry name" value="LDcluster4"/>
</dbReference>
<dbReference type="Gene3D" id="3.40.50.450">
    <property type="match status" value="1"/>
</dbReference>
<keyword evidence="2" id="KW-1185">Reference proteome</keyword>
<organism evidence="1 2">
    <name type="scientific">Methanococcoides vulcani</name>
    <dbReference type="NCBI Taxonomy" id="1353158"/>
    <lineage>
        <taxon>Archaea</taxon>
        <taxon>Methanobacteriati</taxon>
        <taxon>Methanobacteriota</taxon>
        <taxon>Stenosarchaea group</taxon>
        <taxon>Methanomicrobia</taxon>
        <taxon>Methanosarcinales</taxon>
        <taxon>Methanosarcinaceae</taxon>
        <taxon>Methanococcoides</taxon>
    </lineage>
</organism>